<protein>
    <submittedName>
        <fullName evidence="1">Uncharacterized protein</fullName>
    </submittedName>
</protein>
<dbReference type="EMBL" id="HE573026">
    <property type="protein sequence ID" value="CCC52103.1"/>
    <property type="molecule type" value="Genomic_DNA"/>
</dbReference>
<sequence>MRDLAGSTYHARESQLMYESSAEDVYKDSRFLLHQSSMWGTSKGKTIFRYEGRETTPTVTFVLPNLSTAINIATVIPLLDVAVYQYYMPNTKMDFTKQKRKQKHRAASQHNILLLLGRCNEYEYSVGHGTVSKVENSKVAPNPRHYHSE</sequence>
<accession>G0U893</accession>
<proteinExistence type="predicted"/>
<organism evidence="1">
    <name type="scientific">Trypanosoma vivax (strain Y486)</name>
    <dbReference type="NCBI Taxonomy" id="1055687"/>
    <lineage>
        <taxon>Eukaryota</taxon>
        <taxon>Discoba</taxon>
        <taxon>Euglenozoa</taxon>
        <taxon>Kinetoplastea</taxon>
        <taxon>Metakinetoplastina</taxon>
        <taxon>Trypanosomatida</taxon>
        <taxon>Trypanosomatidae</taxon>
        <taxon>Trypanosoma</taxon>
        <taxon>Duttonella</taxon>
    </lineage>
</organism>
<dbReference type="AlphaFoldDB" id="G0U893"/>
<evidence type="ECO:0000313" key="1">
    <source>
        <dbReference type="EMBL" id="CCC52103.1"/>
    </source>
</evidence>
<name>G0U893_TRYVY</name>
<reference evidence="1" key="1">
    <citation type="journal article" date="2012" name="Proc. Natl. Acad. Sci. U.S.A.">
        <title>Antigenic diversity is generated by distinct evolutionary mechanisms in African trypanosome species.</title>
        <authorList>
            <person name="Jackson A.P."/>
            <person name="Berry A."/>
            <person name="Aslett M."/>
            <person name="Allison H.C."/>
            <person name="Burton P."/>
            <person name="Vavrova-Anderson J."/>
            <person name="Brown R."/>
            <person name="Browne H."/>
            <person name="Corton N."/>
            <person name="Hauser H."/>
            <person name="Gamble J."/>
            <person name="Gilderthorp R."/>
            <person name="Marcello L."/>
            <person name="McQuillan J."/>
            <person name="Otto T.D."/>
            <person name="Quail M.A."/>
            <person name="Sanders M.J."/>
            <person name="van Tonder A."/>
            <person name="Ginger M.L."/>
            <person name="Field M.C."/>
            <person name="Barry J.D."/>
            <person name="Hertz-Fowler C."/>
            <person name="Berriman M."/>
        </authorList>
    </citation>
    <scope>NUCLEOTIDE SEQUENCE</scope>
    <source>
        <strain evidence="1">Y486</strain>
    </source>
</reference>
<gene>
    <name evidence="1" type="ORF">TVY486_1011460</name>
</gene>